<dbReference type="AlphaFoldDB" id="A0A1F6BW80"/>
<name>A0A1F6BW80_9BACT</name>
<comment type="caution">
    <text evidence="1">The sequence shown here is derived from an EMBL/GenBank/DDBJ whole genome shotgun (WGS) entry which is preliminary data.</text>
</comment>
<dbReference type="InterPro" id="IPR029063">
    <property type="entry name" value="SAM-dependent_MTases_sf"/>
</dbReference>
<protein>
    <recommendedName>
        <fullName evidence="3">Methyltransferase type 11 domain-containing protein</fullName>
    </recommendedName>
</protein>
<gene>
    <name evidence="1" type="ORF">A2118_02135</name>
</gene>
<dbReference type="Gene3D" id="3.40.50.150">
    <property type="entry name" value="Vaccinia Virus protein VP39"/>
    <property type="match status" value="1"/>
</dbReference>
<dbReference type="STRING" id="1798474.A2118_02135"/>
<sequence>MLSPAKGRDGYYAKARTEMLAFIPADAKKVLDVGCAEGVFSSLVKETFGAEVWGIELDTAAAACAQKHLDTVLVGDITALMEKLPDAYFDCIVCNDVLEHLVDPYTAVSALKGKLSAMGVLVFSLPNVRHLGNLKNLLIHRDWRYEDEGILDKTHLRFFTEKSIRRLFADAGYTLVTIRGLRPVRSWKFILLNLITLGSLSDARYLQFAGVAKPA</sequence>
<proteinExistence type="predicted"/>
<reference evidence="1 2" key="1">
    <citation type="journal article" date="2016" name="Nat. Commun.">
        <title>Thousands of microbial genomes shed light on interconnected biogeochemical processes in an aquifer system.</title>
        <authorList>
            <person name="Anantharaman K."/>
            <person name="Brown C.T."/>
            <person name="Hug L.A."/>
            <person name="Sharon I."/>
            <person name="Castelle C.J."/>
            <person name="Probst A.J."/>
            <person name="Thomas B.C."/>
            <person name="Singh A."/>
            <person name="Wilkins M.J."/>
            <person name="Karaoz U."/>
            <person name="Brodie E.L."/>
            <person name="Williams K.H."/>
            <person name="Hubbard S.S."/>
            <person name="Banfield J.F."/>
        </authorList>
    </citation>
    <scope>NUCLEOTIDE SEQUENCE [LARGE SCALE GENOMIC DNA]</scope>
</reference>
<dbReference type="SUPFAM" id="SSF53335">
    <property type="entry name" value="S-adenosyl-L-methionine-dependent methyltransferases"/>
    <property type="match status" value="1"/>
</dbReference>
<dbReference type="EMBL" id="MFKN01000018">
    <property type="protein sequence ID" value="OGG41022.1"/>
    <property type="molecule type" value="Genomic_DNA"/>
</dbReference>
<dbReference type="Pfam" id="PF13489">
    <property type="entry name" value="Methyltransf_23"/>
    <property type="match status" value="1"/>
</dbReference>
<accession>A0A1F6BW80</accession>
<evidence type="ECO:0000313" key="2">
    <source>
        <dbReference type="Proteomes" id="UP000179014"/>
    </source>
</evidence>
<dbReference type="PANTHER" id="PTHR43861:SF6">
    <property type="entry name" value="METHYLTRANSFERASE TYPE 11"/>
    <property type="match status" value="1"/>
</dbReference>
<evidence type="ECO:0008006" key="3">
    <source>
        <dbReference type="Google" id="ProtNLM"/>
    </source>
</evidence>
<dbReference type="Proteomes" id="UP000179014">
    <property type="component" value="Unassembled WGS sequence"/>
</dbReference>
<dbReference type="CDD" id="cd02440">
    <property type="entry name" value="AdoMet_MTases"/>
    <property type="match status" value="1"/>
</dbReference>
<organism evidence="1 2">
    <name type="scientific">Candidatus Kaiserbacteria bacterium GWA2_50_9</name>
    <dbReference type="NCBI Taxonomy" id="1798474"/>
    <lineage>
        <taxon>Bacteria</taxon>
        <taxon>Candidatus Kaiseribacteriota</taxon>
    </lineage>
</organism>
<dbReference type="PANTHER" id="PTHR43861">
    <property type="entry name" value="TRANS-ACONITATE 2-METHYLTRANSFERASE-RELATED"/>
    <property type="match status" value="1"/>
</dbReference>
<evidence type="ECO:0000313" key="1">
    <source>
        <dbReference type="EMBL" id="OGG41022.1"/>
    </source>
</evidence>